<dbReference type="GO" id="GO:0006412">
    <property type="term" value="P:translation"/>
    <property type="evidence" value="ECO:0007669"/>
    <property type="project" value="InterPro"/>
</dbReference>
<protein>
    <recommendedName>
        <fullName evidence="4">Small ribosomal subunit protein uS14c</fullName>
    </recommendedName>
</protein>
<dbReference type="AlphaFoldDB" id="A0A0X9SKH8"/>
<dbReference type="GO" id="GO:0003735">
    <property type="term" value="F:structural constituent of ribosome"/>
    <property type="evidence" value="ECO:0007669"/>
    <property type="project" value="InterPro"/>
</dbReference>
<keyword evidence="3" id="KW-0687">Ribonucleoprotein</keyword>
<evidence type="ECO:0000256" key="2">
    <source>
        <dbReference type="ARBA" id="ARBA00022980"/>
    </source>
</evidence>
<keyword evidence="2 5" id="KW-0689">Ribosomal protein</keyword>
<dbReference type="Pfam" id="PF00253">
    <property type="entry name" value="Ribosomal_S14"/>
    <property type="match status" value="1"/>
</dbReference>
<dbReference type="PANTHER" id="PTHR19836">
    <property type="entry name" value="30S RIBOSOMAL PROTEIN S14"/>
    <property type="match status" value="1"/>
</dbReference>
<organism evidence="5">
    <name type="scientific">Welwitschia mirabilis</name>
    <name type="common">Tree tumbo</name>
    <name type="synonym">Welwitschia bainesii</name>
    <dbReference type="NCBI Taxonomy" id="3377"/>
    <lineage>
        <taxon>Eukaryota</taxon>
        <taxon>Viridiplantae</taxon>
        <taxon>Streptophyta</taxon>
        <taxon>Embryophyta</taxon>
        <taxon>Tracheophyta</taxon>
        <taxon>Spermatophyta</taxon>
        <taxon>Gnetopsida</taxon>
        <taxon>Gnetidae</taxon>
        <taxon>Welwitschiales</taxon>
        <taxon>Welwitschiaceae</taxon>
        <taxon>Welwitschia</taxon>
    </lineage>
</organism>
<dbReference type="RefSeq" id="YP_001876565.1">
    <property type="nucleotide sequence ID" value="NC_010654.1"/>
</dbReference>
<dbReference type="InterPro" id="IPR018271">
    <property type="entry name" value="Ribosomal_uS14_CS"/>
</dbReference>
<name>A0A0X9SKH8_WELMI</name>
<dbReference type="GO" id="GO:0015935">
    <property type="term" value="C:small ribosomal subunit"/>
    <property type="evidence" value="ECO:0007669"/>
    <property type="project" value="TreeGrafter"/>
</dbReference>
<dbReference type="PANTHER" id="PTHR19836:SF19">
    <property type="entry name" value="SMALL RIBOSOMAL SUBUNIT PROTEIN US14M"/>
    <property type="match status" value="1"/>
</dbReference>
<dbReference type="InterPro" id="IPR001209">
    <property type="entry name" value="Ribosomal_uS14"/>
</dbReference>
<dbReference type="SUPFAM" id="SSF57716">
    <property type="entry name" value="Glucocorticoid receptor-like (DNA-binding domain)"/>
    <property type="match status" value="1"/>
</dbReference>
<evidence type="ECO:0000313" key="5">
    <source>
        <dbReference type="EMBL" id="AMA21041.1"/>
    </source>
</evidence>
<dbReference type="GO" id="GO:0005737">
    <property type="term" value="C:cytoplasm"/>
    <property type="evidence" value="ECO:0007669"/>
    <property type="project" value="UniProtKB-ARBA"/>
</dbReference>
<sequence>MAKKSLIEREKKRQRLVRKYRVMREYLKKKEKQVFSLEEKSKIKSKLQSLPRNSAPTRLHRRCVLTGRSRGIYRDFGLCRHIIREKAHACLLPGITKSS</sequence>
<comment type="similarity">
    <text evidence="1">Belongs to the universal ribosomal protein uS14 family.</text>
</comment>
<evidence type="ECO:0000256" key="4">
    <source>
        <dbReference type="ARBA" id="ARBA00035247"/>
    </source>
</evidence>
<dbReference type="FunFam" id="1.10.287.1480:FF:000001">
    <property type="entry name" value="30S ribosomal protein S14"/>
    <property type="match status" value="1"/>
</dbReference>
<dbReference type="NCBIfam" id="NF006477">
    <property type="entry name" value="PRK08881.1"/>
    <property type="match status" value="1"/>
</dbReference>
<geneLocation type="plastid" evidence="5"/>
<dbReference type="SMR" id="A0A0X9SKH8"/>
<proteinExistence type="inferred from homology"/>
<dbReference type="InterPro" id="IPR023036">
    <property type="entry name" value="Ribosomal_uS14_bac/plastid"/>
</dbReference>
<accession>A0A0X9SKH8</accession>
<gene>
    <name evidence="5" type="primary">rps14</name>
</gene>
<dbReference type="EMBL" id="KT347148">
    <property type="protein sequence ID" value="AMA21041.1"/>
    <property type="molecule type" value="Genomic_DNA"/>
</dbReference>
<evidence type="ECO:0000256" key="3">
    <source>
        <dbReference type="ARBA" id="ARBA00023274"/>
    </source>
</evidence>
<dbReference type="HAMAP" id="MF_00537">
    <property type="entry name" value="Ribosomal_uS14_1"/>
    <property type="match status" value="1"/>
</dbReference>
<reference evidence="5" key="1">
    <citation type="journal article" date="2016" name="Mol. Biol. Evol.">
        <title>Ginkgo and Welwitschia Mitogenomes Reveal Extreme Contrasts in Gymnosperm Mitochondrial Evolution.</title>
        <authorList>
            <person name="Guo W."/>
            <person name="Grewe F."/>
            <person name="Fan W."/>
            <person name="Young G.J."/>
            <person name="Knoop V."/>
            <person name="Palmer J.D."/>
            <person name="Mower J.P."/>
        </authorList>
    </citation>
    <scope>NUCLEOTIDE SEQUENCE</scope>
</reference>
<dbReference type="GeneID" id="6276236"/>
<evidence type="ECO:0000256" key="1">
    <source>
        <dbReference type="ARBA" id="ARBA00009083"/>
    </source>
</evidence>
<dbReference type="Gene3D" id="1.10.287.1480">
    <property type="match status" value="1"/>
</dbReference>
<dbReference type="PROSITE" id="PS00527">
    <property type="entry name" value="RIBOSOMAL_S14"/>
    <property type="match status" value="1"/>
</dbReference>
<keyword evidence="5" id="KW-0934">Plastid</keyword>